<name>A0AAU9QTZ0_9VIBR</name>
<keyword evidence="1" id="KW-0472">Membrane</keyword>
<evidence type="ECO:0000313" key="3">
    <source>
        <dbReference type="Proteomes" id="UP001295462"/>
    </source>
</evidence>
<dbReference type="EMBL" id="CAKMUD010000105">
    <property type="protein sequence ID" value="CAH1601647.1"/>
    <property type="molecule type" value="Genomic_DNA"/>
</dbReference>
<organism evidence="2 3">
    <name type="scientific">Vibrio jasicida</name>
    <dbReference type="NCBI Taxonomy" id="766224"/>
    <lineage>
        <taxon>Bacteria</taxon>
        <taxon>Pseudomonadati</taxon>
        <taxon>Pseudomonadota</taxon>
        <taxon>Gammaproteobacteria</taxon>
        <taxon>Vibrionales</taxon>
        <taxon>Vibrionaceae</taxon>
        <taxon>Vibrio</taxon>
    </lineage>
</organism>
<accession>A0AAU9QTZ0</accession>
<proteinExistence type="predicted"/>
<dbReference type="RefSeq" id="WP_409589873.1">
    <property type="nucleotide sequence ID" value="NZ_CAKMTZ010000104.1"/>
</dbReference>
<protein>
    <submittedName>
        <fullName evidence="2">Uncharacterized protein</fullName>
    </submittedName>
</protein>
<comment type="caution">
    <text evidence="2">The sequence shown here is derived from an EMBL/GenBank/DDBJ whole genome shotgun (WGS) entry which is preliminary data.</text>
</comment>
<evidence type="ECO:0000256" key="1">
    <source>
        <dbReference type="SAM" id="Phobius"/>
    </source>
</evidence>
<reference evidence="2" key="1">
    <citation type="submission" date="2022-01" db="EMBL/GenBank/DDBJ databases">
        <authorList>
            <person name="Lagorce A."/>
        </authorList>
    </citation>
    <scope>NUCLEOTIDE SEQUENCE</scope>
    <source>
        <strain evidence="2">Th15_F1_A12</strain>
    </source>
</reference>
<gene>
    <name evidence="2" type="ORF">THF1A12_50147</name>
</gene>
<dbReference type="AlphaFoldDB" id="A0AAU9QTZ0"/>
<keyword evidence="1" id="KW-0812">Transmembrane</keyword>
<keyword evidence="1" id="KW-1133">Transmembrane helix</keyword>
<dbReference type="Proteomes" id="UP001295462">
    <property type="component" value="Unassembled WGS sequence"/>
</dbReference>
<feature type="transmembrane region" description="Helical" evidence="1">
    <location>
        <begin position="16"/>
        <end position="38"/>
    </location>
</feature>
<evidence type="ECO:0000313" key="2">
    <source>
        <dbReference type="EMBL" id="CAH1601647.1"/>
    </source>
</evidence>
<sequence>MDLDVLFQGLNSEKTFALSVILLTLIALIISICVYIGLKIILHVAFRDQTKTLKEQIDISTKLDKDINSENEKRSGNPYSYVLDKYVSLTGTVKFSLKNKDNLLLREYKTKLKATQKRISIRDFSSFLPRIEWKYLDHSSFTEKDKYRNSTLIVTSIVEISDEQSQFYKITGDVQKECKLLSLSQAAMNKLIHNRTSHLRRIIDLKGQASKQVQQPHYENQVMKNNVGVCSEKITFKGSLVMEKKSKVTYFFDKAVAQKAHRDNARKAKAKAKACSTPEQEQKPAQTVDTMANQVVPTVSQMASVTPVVVPVVQPLNQTEYNVVPAEFGIDLAEQAELDIQNSFEEEPQYG</sequence>